<comment type="caution">
    <text evidence="1">The sequence shown here is derived from an EMBL/GenBank/DDBJ whole genome shotgun (WGS) entry which is preliminary data.</text>
</comment>
<sequence>MATNESMNVNTGSGSDTVEGCLKEDVHVKHYLPAMKAICDNLNNLTTRSFKWQILSETLSYTTGHMARRNAENQNRGLAYRVWTSGNFNPEASSLFGKLLMVTASAVSNVATVETLPIDHQRIYLSLSFLFEQEDKLIIRPELVRELESLEKYKARRTDVVLQPSFDVSPELLGEISKMVPTKLLHIYLWGYVSGSLVWDDALSSDKHGNLNISLGTLKYALELEPYIEEPVSMIMASSGVFSFNLRPQVRHDFILSSRKAVDEYWNTLDFSYAAADSKAALHAFPGSAIPQVWSMFLVCLKWLE</sequence>
<proteinExistence type="predicted"/>
<name>A0ACB7ZNY1_9ERIC</name>
<organism evidence="1 2">
    <name type="scientific">Vaccinium darrowii</name>
    <dbReference type="NCBI Taxonomy" id="229202"/>
    <lineage>
        <taxon>Eukaryota</taxon>
        <taxon>Viridiplantae</taxon>
        <taxon>Streptophyta</taxon>
        <taxon>Embryophyta</taxon>
        <taxon>Tracheophyta</taxon>
        <taxon>Spermatophyta</taxon>
        <taxon>Magnoliopsida</taxon>
        <taxon>eudicotyledons</taxon>
        <taxon>Gunneridae</taxon>
        <taxon>Pentapetalae</taxon>
        <taxon>asterids</taxon>
        <taxon>Ericales</taxon>
        <taxon>Ericaceae</taxon>
        <taxon>Vaccinioideae</taxon>
        <taxon>Vaccinieae</taxon>
        <taxon>Vaccinium</taxon>
    </lineage>
</organism>
<dbReference type="EMBL" id="CM037159">
    <property type="protein sequence ID" value="KAH7866825.1"/>
    <property type="molecule type" value="Genomic_DNA"/>
</dbReference>
<protein>
    <submittedName>
        <fullName evidence="1">Uncharacterized protein</fullName>
    </submittedName>
</protein>
<evidence type="ECO:0000313" key="2">
    <source>
        <dbReference type="Proteomes" id="UP000828048"/>
    </source>
</evidence>
<evidence type="ECO:0000313" key="1">
    <source>
        <dbReference type="EMBL" id="KAH7866825.1"/>
    </source>
</evidence>
<dbReference type="Proteomes" id="UP000828048">
    <property type="component" value="Chromosome 9"/>
</dbReference>
<reference evidence="1 2" key="1">
    <citation type="journal article" date="2021" name="Hortic Res">
        <title>High-quality reference genome and annotation aids understanding of berry development for evergreen blueberry (Vaccinium darrowii).</title>
        <authorList>
            <person name="Yu J."/>
            <person name="Hulse-Kemp A.M."/>
            <person name="Babiker E."/>
            <person name="Staton M."/>
        </authorList>
    </citation>
    <scope>NUCLEOTIDE SEQUENCE [LARGE SCALE GENOMIC DNA]</scope>
    <source>
        <strain evidence="2">cv. NJ 8807/NJ 8810</strain>
        <tissue evidence="1">Young leaf</tissue>
    </source>
</reference>
<accession>A0ACB7ZNY1</accession>
<gene>
    <name evidence="1" type="ORF">Vadar_025510</name>
</gene>
<keyword evidence="2" id="KW-1185">Reference proteome</keyword>